<dbReference type="EMBL" id="CAAALY010062257">
    <property type="protein sequence ID" value="VEL23493.1"/>
    <property type="molecule type" value="Genomic_DNA"/>
</dbReference>
<accession>A0A448WYK9</accession>
<dbReference type="AlphaFoldDB" id="A0A448WYK9"/>
<feature type="region of interest" description="Disordered" evidence="1">
    <location>
        <begin position="1"/>
        <end position="21"/>
    </location>
</feature>
<gene>
    <name evidence="2" type="ORF">PXEA_LOCUS16933</name>
</gene>
<reference evidence="2" key="1">
    <citation type="submission" date="2018-11" db="EMBL/GenBank/DDBJ databases">
        <authorList>
            <consortium name="Pathogen Informatics"/>
        </authorList>
    </citation>
    <scope>NUCLEOTIDE SEQUENCE</scope>
</reference>
<evidence type="ECO:0000256" key="1">
    <source>
        <dbReference type="SAM" id="MobiDB-lite"/>
    </source>
</evidence>
<proteinExistence type="predicted"/>
<feature type="compositionally biased region" description="Basic and acidic residues" evidence="1">
    <location>
        <begin position="1"/>
        <end position="16"/>
    </location>
</feature>
<name>A0A448WYK9_9PLAT</name>
<sequence>MDRDICEESLGSRETTEGSTSNFTVFKDTSRRFWDEAESNDLLPLACLPECLDRLAGRLPASPSQATSSATSGTLTSLRMRENIIVTRSLSLGDEERK</sequence>
<evidence type="ECO:0000313" key="2">
    <source>
        <dbReference type="EMBL" id="VEL23493.1"/>
    </source>
</evidence>
<protein>
    <submittedName>
        <fullName evidence="2">Uncharacterized protein</fullName>
    </submittedName>
</protein>
<comment type="caution">
    <text evidence="2">The sequence shown here is derived from an EMBL/GenBank/DDBJ whole genome shotgun (WGS) entry which is preliminary data.</text>
</comment>
<keyword evidence="3" id="KW-1185">Reference proteome</keyword>
<organism evidence="2 3">
    <name type="scientific">Protopolystoma xenopodis</name>
    <dbReference type="NCBI Taxonomy" id="117903"/>
    <lineage>
        <taxon>Eukaryota</taxon>
        <taxon>Metazoa</taxon>
        <taxon>Spiralia</taxon>
        <taxon>Lophotrochozoa</taxon>
        <taxon>Platyhelminthes</taxon>
        <taxon>Monogenea</taxon>
        <taxon>Polyopisthocotylea</taxon>
        <taxon>Polystomatidea</taxon>
        <taxon>Polystomatidae</taxon>
        <taxon>Protopolystoma</taxon>
    </lineage>
</organism>
<evidence type="ECO:0000313" key="3">
    <source>
        <dbReference type="Proteomes" id="UP000784294"/>
    </source>
</evidence>
<dbReference type="Proteomes" id="UP000784294">
    <property type="component" value="Unassembled WGS sequence"/>
</dbReference>